<accession>A0A1M6RD82</accession>
<dbReference type="Proteomes" id="UP000183952">
    <property type="component" value="Unassembled WGS sequence"/>
</dbReference>
<dbReference type="AlphaFoldDB" id="A0A1M6RD82"/>
<dbReference type="EMBL" id="FRAD01000021">
    <property type="protein sequence ID" value="SHK30307.1"/>
    <property type="molecule type" value="Genomic_DNA"/>
</dbReference>
<evidence type="ECO:0000256" key="1">
    <source>
        <dbReference type="ARBA" id="ARBA00023125"/>
    </source>
</evidence>
<keyword evidence="2" id="KW-0812">Transmembrane</keyword>
<sequence>MDLIKIGKFIAELRKEQQLTQEELGNKLGVTNKTISRWETGIYLPPGDVLLSMSQLFSVSINEILSGKRLAIEEYKEAAEENLKQTIKTSSFNLKDRIDFYKKKWLKDHIALMVFLGVIVVTVFVTGLVLRESLMVYASMVLLICFHGYRYNAMMTYVEKKAYGCLENKR</sequence>
<evidence type="ECO:0000313" key="4">
    <source>
        <dbReference type="EMBL" id="SHK30307.1"/>
    </source>
</evidence>
<protein>
    <submittedName>
        <fullName evidence="4">DNA-binding transcriptional regulator, XRE-family HTH domain</fullName>
    </submittedName>
</protein>
<dbReference type="OrthoDB" id="9813152at2"/>
<reference evidence="4 5" key="1">
    <citation type="submission" date="2016-11" db="EMBL/GenBank/DDBJ databases">
        <authorList>
            <person name="Jaros S."/>
            <person name="Januszkiewicz K."/>
            <person name="Wedrychowicz H."/>
        </authorList>
    </citation>
    <scope>NUCLEOTIDE SEQUENCE [LARGE SCALE GENOMIC DNA]</scope>
    <source>
        <strain evidence="4 5">DSM 3090</strain>
    </source>
</reference>
<keyword evidence="2" id="KW-0472">Membrane</keyword>
<dbReference type="PROSITE" id="PS50943">
    <property type="entry name" value="HTH_CROC1"/>
    <property type="match status" value="1"/>
</dbReference>
<evidence type="ECO:0000313" key="5">
    <source>
        <dbReference type="Proteomes" id="UP000183952"/>
    </source>
</evidence>
<keyword evidence="1 4" id="KW-0238">DNA-binding</keyword>
<feature type="transmembrane region" description="Helical" evidence="2">
    <location>
        <begin position="134"/>
        <end position="151"/>
    </location>
</feature>
<dbReference type="PANTHER" id="PTHR46558:SF11">
    <property type="entry name" value="HTH-TYPE TRANSCRIPTIONAL REGULATOR XRE"/>
    <property type="match status" value="1"/>
</dbReference>
<keyword evidence="5" id="KW-1185">Reference proteome</keyword>
<proteinExistence type="predicted"/>
<keyword evidence="2" id="KW-1133">Transmembrane helix</keyword>
<dbReference type="RefSeq" id="WP_072904180.1">
    <property type="nucleotide sequence ID" value="NZ_FRAD01000021.1"/>
</dbReference>
<dbReference type="InterPro" id="IPR010982">
    <property type="entry name" value="Lambda_DNA-bd_dom_sf"/>
</dbReference>
<dbReference type="Gene3D" id="1.10.260.40">
    <property type="entry name" value="lambda repressor-like DNA-binding domains"/>
    <property type="match status" value="1"/>
</dbReference>
<dbReference type="SMART" id="SM00530">
    <property type="entry name" value="HTH_XRE"/>
    <property type="match status" value="1"/>
</dbReference>
<dbReference type="GO" id="GO:0003677">
    <property type="term" value="F:DNA binding"/>
    <property type="evidence" value="ECO:0007669"/>
    <property type="project" value="UniProtKB-KW"/>
</dbReference>
<evidence type="ECO:0000259" key="3">
    <source>
        <dbReference type="PROSITE" id="PS50943"/>
    </source>
</evidence>
<evidence type="ECO:0000256" key="2">
    <source>
        <dbReference type="SAM" id="Phobius"/>
    </source>
</evidence>
<organism evidence="4 5">
    <name type="scientific">Hathewaya proteolytica DSM 3090</name>
    <dbReference type="NCBI Taxonomy" id="1121331"/>
    <lineage>
        <taxon>Bacteria</taxon>
        <taxon>Bacillati</taxon>
        <taxon>Bacillota</taxon>
        <taxon>Clostridia</taxon>
        <taxon>Eubacteriales</taxon>
        <taxon>Clostridiaceae</taxon>
        <taxon>Hathewaya</taxon>
    </lineage>
</organism>
<feature type="transmembrane region" description="Helical" evidence="2">
    <location>
        <begin position="110"/>
        <end position="128"/>
    </location>
</feature>
<dbReference type="Pfam" id="PF01381">
    <property type="entry name" value="HTH_3"/>
    <property type="match status" value="1"/>
</dbReference>
<name>A0A1M6RD82_9CLOT</name>
<gene>
    <name evidence="4" type="ORF">SAMN02745248_02261</name>
</gene>
<dbReference type="SUPFAM" id="SSF47413">
    <property type="entry name" value="lambda repressor-like DNA-binding domains"/>
    <property type="match status" value="1"/>
</dbReference>
<dbReference type="CDD" id="cd00093">
    <property type="entry name" value="HTH_XRE"/>
    <property type="match status" value="1"/>
</dbReference>
<dbReference type="STRING" id="1121331.SAMN02745248_02261"/>
<dbReference type="InterPro" id="IPR001387">
    <property type="entry name" value="Cro/C1-type_HTH"/>
</dbReference>
<dbReference type="PANTHER" id="PTHR46558">
    <property type="entry name" value="TRACRIPTIONAL REGULATORY PROTEIN-RELATED-RELATED"/>
    <property type="match status" value="1"/>
</dbReference>
<feature type="domain" description="HTH cro/C1-type" evidence="3">
    <location>
        <begin position="10"/>
        <end position="64"/>
    </location>
</feature>